<dbReference type="InterPro" id="IPR013087">
    <property type="entry name" value="Znf_C2H2_type"/>
</dbReference>
<feature type="region of interest" description="Disordered" evidence="2">
    <location>
        <begin position="62"/>
        <end position="110"/>
    </location>
</feature>
<proteinExistence type="predicted"/>
<dbReference type="AlphaFoldDB" id="A0A9Q1DK96"/>
<dbReference type="PROSITE" id="PS50157">
    <property type="entry name" value="ZINC_FINGER_C2H2_2"/>
    <property type="match status" value="1"/>
</dbReference>
<feature type="compositionally biased region" description="Basic and acidic residues" evidence="2">
    <location>
        <begin position="62"/>
        <end position="71"/>
    </location>
</feature>
<evidence type="ECO:0000259" key="3">
    <source>
        <dbReference type="PROSITE" id="PS50157"/>
    </source>
</evidence>
<feature type="region of interest" description="Disordered" evidence="2">
    <location>
        <begin position="290"/>
        <end position="330"/>
    </location>
</feature>
<dbReference type="GO" id="GO:0008270">
    <property type="term" value="F:zinc ion binding"/>
    <property type="evidence" value="ECO:0007669"/>
    <property type="project" value="UniProtKB-KW"/>
</dbReference>
<feature type="region of interest" description="Disordered" evidence="2">
    <location>
        <begin position="1"/>
        <end position="50"/>
    </location>
</feature>
<sequence>MEALNLAESDNRDTEALSGGGEVKAECVTGSTDYTGVEPKARLSRSYDTEERKTLFEMTQEEKDRLSNMKEEVEECEERQSVKMEREDGVMDDKGLRREQEKPRDEQRGRGGAYLTCQTHKFEIGVKSENDQQDMEEVSNLVTACLRNQPRVVICRLKITDISAPESRPLCPVASKDHRVRSPRRWCEVSALERKCSPRQKGQVMTCKRKIIGQLVRPQKPQSASSENGLCLEASHNPSVIATRNQNTGQTVEASPEVFSCSQCPFVHTEEVNLHQHLEKVHAKELRETLVSGRSEAEDPSNSRTTQCSKAPETLPIPTQSHTGASGAHR</sequence>
<dbReference type="EMBL" id="JAFJMO010000006">
    <property type="protein sequence ID" value="KAJ8274110.1"/>
    <property type="molecule type" value="Genomic_DNA"/>
</dbReference>
<evidence type="ECO:0000313" key="4">
    <source>
        <dbReference type="EMBL" id="KAJ8274110.1"/>
    </source>
</evidence>
<name>A0A9Q1DK96_CONCO</name>
<keyword evidence="1" id="KW-0479">Metal-binding</keyword>
<organism evidence="4 5">
    <name type="scientific">Conger conger</name>
    <name type="common">Conger eel</name>
    <name type="synonym">Muraena conger</name>
    <dbReference type="NCBI Taxonomy" id="82655"/>
    <lineage>
        <taxon>Eukaryota</taxon>
        <taxon>Metazoa</taxon>
        <taxon>Chordata</taxon>
        <taxon>Craniata</taxon>
        <taxon>Vertebrata</taxon>
        <taxon>Euteleostomi</taxon>
        <taxon>Actinopterygii</taxon>
        <taxon>Neopterygii</taxon>
        <taxon>Teleostei</taxon>
        <taxon>Anguilliformes</taxon>
        <taxon>Congridae</taxon>
        <taxon>Conger</taxon>
    </lineage>
</organism>
<feature type="compositionally biased region" description="Polar residues" evidence="2">
    <location>
        <begin position="300"/>
        <end position="309"/>
    </location>
</feature>
<evidence type="ECO:0000256" key="1">
    <source>
        <dbReference type="PROSITE-ProRule" id="PRU00042"/>
    </source>
</evidence>
<feature type="domain" description="C2H2-type" evidence="3">
    <location>
        <begin position="259"/>
        <end position="287"/>
    </location>
</feature>
<keyword evidence="1" id="KW-0862">Zinc</keyword>
<keyword evidence="5" id="KW-1185">Reference proteome</keyword>
<comment type="caution">
    <text evidence="4">The sequence shown here is derived from an EMBL/GenBank/DDBJ whole genome shotgun (WGS) entry which is preliminary data.</text>
</comment>
<reference evidence="4" key="1">
    <citation type="journal article" date="2023" name="Science">
        <title>Genome structures resolve the early diversification of teleost fishes.</title>
        <authorList>
            <person name="Parey E."/>
            <person name="Louis A."/>
            <person name="Montfort J."/>
            <person name="Bouchez O."/>
            <person name="Roques C."/>
            <person name="Iampietro C."/>
            <person name="Lluch J."/>
            <person name="Castinel A."/>
            <person name="Donnadieu C."/>
            <person name="Desvignes T."/>
            <person name="Floi Bucao C."/>
            <person name="Jouanno E."/>
            <person name="Wen M."/>
            <person name="Mejri S."/>
            <person name="Dirks R."/>
            <person name="Jansen H."/>
            <person name="Henkel C."/>
            <person name="Chen W.J."/>
            <person name="Zahm M."/>
            <person name="Cabau C."/>
            <person name="Klopp C."/>
            <person name="Thompson A.W."/>
            <person name="Robinson-Rechavi M."/>
            <person name="Braasch I."/>
            <person name="Lecointre G."/>
            <person name="Bobe J."/>
            <person name="Postlethwait J.H."/>
            <person name="Berthelot C."/>
            <person name="Roest Crollius H."/>
            <person name="Guiguen Y."/>
        </authorList>
    </citation>
    <scope>NUCLEOTIDE SEQUENCE</scope>
    <source>
        <strain evidence="4">Concon-B</strain>
    </source>
</reference>
<gene>
    <name evidence="4" type="ORF">COCON_G00087350</name>
</gene>
<dbReference type="OrthoDB" id="8959641at2759"/>
<keyword evidence="1" id="KW-0863">Zinc-finger</keyword>
<protein>
    <recommendedName>
        <fullName evidence="3">C2H2-type domain-containing protein</fullName>
    </recommendedName>
</protein>
<dbReference type="Proteomes" id="UP001152803">
    <property type="component" value="Unassembled WGS sequence"/>
</dbReference>
<feature type="compositionally biased region" description="Basic and acidic residues" evidence="2">
    <location>
        <begin position="39"/>
        <end position="50"/>
    </location>
</feature>
<evidence type="ECO:0000256" key="2">
    <source>
        <dbReference type="SAM" id="MobiDB-lite"/>
    </source>
</evidence>
<evidence type="ECO:0000313" key="5">
    <source>
        <dbReference type="Proteomes" id="UP001152803"/>
    </source>
</evidence>
<accession>A0A9Q1DK96</accession>
<feature type="compositionally biased region" description="Basic and acidic residues" evidence="2">
    <location>
        <begin position="78"/>
        <end position="109"/>
    </location>
</feature>